<feature type="domain" description="ABC transmembrane type-1" evidence="9">
    <location>
        <begin position="94"/>
        <end position="283"/>
    </location>
</feature>
<dbReference type="InterPro" id="IPR025966">
    <property type="entry name" value="OppC_N"/>
</dbReference>
<evidence type="ECO:0000256" key="7">
    <source>
        <dbReference type="ARBA" id="ARBA00023136"/>
    </source>
</evidence>
<proteinExistence type="inferred from homology"/>
<reference evidence="10 11" key="1">
    <citation type="submission" date="2018-11" db="EMBL/GenBank/DDBJ databases">
        <title>Genome sequences of Brenneria nigrifluens and Brenneria rubrifaciens.</title>
        <authorList>
            <person name="Poret-Peterson A.T."/>
            <person name="McClean A.E."/>
            <person name="Kluepfel D.A."/>
        </authorList>
    </citation>
    <scope>NUCLEOTIDE SEQUENCE [LARGE SCALE GENOMIC DNA]</scope>
    <source>
        <strain evidence="10 11">6D370</strain>
    </source>
</reference>
<dbReference type="PANTHER" id="PTHR43386:SF25">
    <property type="entry name" value="PEPTIDE ABC TRANSPORTER PERMEASE PROTEIN"/>
    <property type="match status" value="1"/>
</dbReference>
<dbReference type="EMBL" id="CP034035">
    <property type="protein sequence ID" value="QCR10309.1"/>
    <property type="molecule type" value="Genomic_DNA"/>
</dbReference>
<evidence type="ECO:0000259" key="9">
    <source>
        <dbReference type="PROSITE" id="PS50928"/>
    </source>
</evidence>
<keyword evidence="2 8" id="KW-0813">Transport</keyword>
<accession>A0A4P8QXT1</accession>
<dbReference type="SUPFAM" id="SSF161098">
    <property type="entry name" value="MetI-like"/>
    <property type="match status" value="1"/>
</dbReference>
<evidence type="ECO:0000256" key="2">
    <source>
        <dbReference type="ARBA" id="ARBA00022448"/>
    </source>
</evidence>
<dbReference type="CDD" id="cd06261">
    <property type="entry name" value="TM_PBP2"/>
    <property type="match status" value="1"/>
</dbReference>
<feature type="transmembrane region" description="Helical" evidence="8">
    <location>
        <begin position="157"/>
        <end position="175"/>
    </location>
</feature>
<keyword evidence="4" id="KW-0997">Cell inner membrane</keyword>
<dbReference type="KEGG" id="brb:EH207_07740"/>
<gene>
    <name evidence="10" type="ORF">EH207_07740</name>
</gene>
<keyword evidence="5 8" id="KW-0812">Transmembrane</keyword>
<dbReference type="GO" id="GO:0055085">
    <property type="term" value="P:transmembrane transport"/>
    <property type="evidence" value="ECO:0007669"/>
    <property type="project" value="InterPro"/>
</dbReference>
<feature type="transmembrane region" description="Helical" evidence="8">
    <location>
        <begin position="129"/>
        <end position="151"/>
    </location>
</feature>
<feature type="transmembrane region" description="Helical" evidence="8">
    <location>
        <begin position="27"/>
        <end position="49"/>
    </location>
</feature>
<name>A0A4P8QXT1_9GAMM</name>
<evidence type="ECO:0000256" key="4">
    <source>
        <dbReference type="ARBA" id="ARBA00022519"/>
    </source>
</evidence>
<evidence type="ECO:0000256" key="3">
    <source>
        <dbReference type="ARBA" id="ARBA00022475"/>
    </source>
</evidence>
<keyword evidence="6 8" id="KW-1133">Transmembrane helix</keyword>
<dbReference type="Pfam" id="PF12911">
    <property type="entry name" value="OppC_N"/>
    <property type="match status" value="1"/>
</dbReference>
<protein>
    <submittedName>
        <fullName evidence="10">ABC transporter permease</fullName>
    </submittedName>
</protein>
<dbReference type="InterPro" id="IPR035906">
    <property type="entry name" value="MetI-like_sf"/>
</dbReference>
<dbReference type="Pfam" id="PF00528">
    <property type="entry name" value="BPD_transp_1"/>
    <property type="match status" value="1"/>
</dbReference>
<dbReference type="AlphaFoldDB" id="A0A4P8QXT1"/>
<keyword evidence="11" id="KW-1185">Reference proteome</keyword>
<feature type="transmembrane region" description="Helical" evidence="8">
    <location>
        <begin position="215"/>
        <end position="238"/>
    </location>
</feature>
<keyword evidence="3" id="KW-1003">Cell membrane</keyword>
<dbReference type="InterPro" id="IPR000515">
    <property type="entry name" value="MetI-like"/>
</dbReference>
<evidence type="ECO:0000256" key="8">
    <source>
        <dbReference type="RuleBase" id="RU363032"/>
    </source>
</evidence>
<evidence type="ECO:0000313" key="10">
    <source>
        <dbReference type="EMBL" id="QCR10309.1"/>
    </source>
</evidence>
<feature type="transmembrane region" description="Helical" evidence="8">
    <location>
        <begin position="96"/>
        <end position="122"/>
    </location>
</feature>
<sequence>MLPLDSSPVLPESRPARRSLKRFRKTGIIVGGAILLLMIAIALLAPWLAPYDPIAQDLDNRLALPFWQAAESGSHWLGTDQLGRDYLSRLIYGARISLGIGIGVVMVAGVIGTSLGVLAGYFGGRIDMLISFLITTRLSLPIVLVALAAVALKGASIMTLVTILGLLVWDQFAIVTRAGTQSLRNEAFVRSARAVGASHVFIMLREILPNLRNTVIVIATLEVANVILLESALSFLGLGVRPPTPSWGLMIAEGRDNILFESWLIALPGGALCLLVLAVNLFGDGLRDVIGAGGKR</sequence>
<organism evidence="10 11">
    <name type="scientific">Brenneria rubrifaciens</name>
    <dbReference type="NCBI Taxonomy" id="55213"/>
    <lineage>
        <taxon>Bacteria</taxon>
        <taxon>Pseudomonadati</taxon>
        <taxon>Pseudomonadota</taxon>
        <taxon>Gammaproteobacteria</taxon>
        <taxon>Enterobacterales</taxon>
        <taxon>Pectobacteriaceae</taxon>
        <taxon>Brenneria</taxon>
    </lineage>
</organism>
<dbReference type="InterPro" id="IPR050366">
    <property type="entry name" value="BP-dependent_transpt_permease"/>
</dbReference>
<evidence type="ECO:0000256" key="5">
    <source>
        <dbReference type="ARBA" id="ARBA00022692"/>
    </source>
</evidence>
<dbReference type="PROSITE" id="PS50928">
    <property type="entry name" value="ABC_TM1"/>
    <property type="match status" value="1"/>
</dbReference>
<dbReference type="OrthoDB" id="9805884at2"/>
<dbReference type="PANTHER" id="PTHR43386">
    <property type="entry name" value="OLIGOPEPTIDE TRANSPORT SYSTEM PERMEASE PROTEIN APPC"/>
    <property type="match status" value="1"/>
</dbReference>
<evidence type="ECO:0000256" key="1">
    <source>
        <dbReference type="ARBA" id="ARBA00004429"/>
    </source>
</evidence>
<comment type="similarity">
    <text evidence="8">Belongs to the binding-protein-dependent transport system permease family.</text>
</comment>
<keyword evidence="7 8" id="KW-0472">Membrane</keyword>
<comment type="subcellular location">
    <subcellularLocation>
        <location evidence="1">Cell inner membrane</location>
        <topology evidence="1">Multi-pass membrane protein</topology>
    </subcellularLocation>
    <subcellularLocation>
        <location evidence="8">Cell membrane</location>
        <topology evidence="8">Multi-pass membrane protein</topology>
    </subcellularLocation>
</comment>
<feature type="transmembrane region" description="Helical" evidence="8">
    <location>
        <begin position="258"/>
        <end position="282"/>
    </location>
</feature>
<evidence type="ECO:0000313" key="11">
    <source>
        <dbReference type="Proteomes" id="UP000299580"/>
    </source>
</evidence>
<dbReference type="GO" id="GO:0005886">
    <property type="term" value="C:plasma membrane"/>
    <property type="evidence" value="ECO:0007669"/>
    <property type="project" value="UniProtKB-SubCell"/>
</dbReference>
<dbReference type="Proteomes" id="UP000299580">
    <property type="component" value="Chromosome"/>
</dbReference>
<evidence type="ECO:0000256" key="6">
    <source>
        <dbReference type="ARBA" id="ARBA00022989"/>
    </source>
</evidence>
<dbReference type="Gene3D" id="1.10.3720.10">
    <property type="entry name" value="MetI-like"/>
    <property type="match status" value="1"/>
</dbReference>